<dbReference type="Proteomes" id="UP000261325">
    <property type="component" value="Unassembled WGS sequence"/>
</dbReference>
<name>A0A3B8WKD2_MARNT</name>
<reference evidence="1 2" key="1">
    <citation type="journal article" date="2018" name="Nat. Biotechnol.">
        <title>A standardized bacterial taxonomy based on genome phylogeny substantially revises the tree of life.</title>
        <authorList>
            <person name="Parks D.H."/>
            <person name="Chuvochina M."/>
            <person name="Waite D.W."/>
            <person name="Rinke C."/>
            <person name="Skarshewski A."/>
            <person name="Chaumeil P.A."/>
            <person name="Hugenholtz P."/>
        </authorList>
    </citation>
    <scope>NUCLEOTIDE SEQUENCE [LARGE SCALE GENOMIC DNA]</scope>
    <source>
        <strain evidence="1">UBA9049</strain>
    </source>
</reference>
<sequence>MNEQARPTLEAIINYDGDQAGQSAQKVFDDVVGQLLATGMDQQTAERNASLYRAFFDVMGQTEEVDPYDLYQQYNLAITREMPEILKRRDNNVDALDPLLDR</sequence>
<protein>
    <submittedName>
        <fullName evidence="1">Uncharacterized protein</fullName>
    </submittedName>
</protein>
<organism evidence="1 2">
    <name type="scientific">Marinobacter nauticus</name>
    <name type="common">Marinobacter hydrocarbonoclasticus</name>
    <name type="synonym">Marinobacter aquaeolei</name>
    <dbReference type="NCBI Taxonomy" id="2743"/>
    <lineage>
        <taxon>Bacteria</taxon>
        <taxon>Pseudomonadati</taxon>
        <taxon>Pseudomonadota</taxon>
        <taxon>Gammaproteobacteria</taxon>
        <taxon>Pseudomonadales</taxon>
        <taxon>Marinobacteraceae</taxon>
        <taxon>Marinobacter</taxon>
    </lineage>
</organism>
<gene>
    <name evidence="1" type="ORF">DCF82_23405</name>
</gene>
<proteinExistence type="predicted"/>
<comment type="caution">
    <text evidence="1">The sequence shown here is derived from an EMBL/GenBank/DDBJ whole genome shotgun (WGS) entry which is preliminary data.</text>
</comment>
<evidence type="ECO:0000313" key="1">
    <source>
        <dbReference type="EMBL" id="HAC30724.1"/>
    </source>
</evidence>
<dbReference type="AlphaFoldDB" id="A0A3B8WKD2"/>
<accession>A0A3B8WKD2</accession>
<evidence type="ECO:0000313" key="2">
    <source>
        <dbReference type="Proteomes" id="UP000261325"/>
    </source>
</evidence>
<dbReference type="EMBL" id="DLYI01000313">
    <property type="protein sequence ID" value="HAC30724.1"/>
    <property type="molecule type" value="Genomic_DNA"/>
</dbReference>
<feature type="non-terminal residue" evidence="1">
    <location>
        <position position="102"/>
    </location>
</feature>